<dbReference type="Pfam" id="PF03483">
    <property type="entry name" value="B3_4"/>
    <property type="match status" value="1"/>
</dbReference>
<dbReference type="InterPro" id="IPR020825">
    <property type="entry name" value="Phe-tRNA_synthase-like_B3/B4"/>
</dbReference>
<dbReference type="GO" id="GO:0004826">
    <property type="term" value="F:phenylalanine-tRNA ligase activity"/>
    <property type="evidence" value="ECO:0007669"/>
    <property type="project" value="InterPro"/>
</dbReference>
<accession>A0A401FHR9</accession>
<dbReference type="Gene3D" id="3.50.40.10">
    <property type="entry name" value="Phenylalanyl-trna Synthetase, Chain B, domain 3"/>
    <property type="match status" value="1"/>
</dbReference>
<dbReference type="EMBL" id="BEXA01000001">
    <property type="protein sequence ID" value="GAY71899.1"/>
    <property type="molecule type" value="Genomic_DNA"/>
</dbReference>
<comment type="caution">
    <text evidence="2">The sequence shown here is derived from an EMBL/GenBank/DDBJ whole genome shotgun (WGS) entry which is preliminary data.</text>
</comment>
<proteinExistence type="predicted"/>
<feature type="domain" description="B3/B4 tRNA-binding" evidence="1">
    <location>
        <begin position="2"/>
        <end position="94"/>
    </location>
</feature>
<sequence length="123" mass="13673">MDLNNYLSLSYHLPFGSYDVDKLRGELRLTIGGSGQTYHGIGKQAIDLSNLLILSDDEGPFGSPTSDSIRAMINDDTSHAIIVGYGFSQSVDQQQAIQKKTAHTTRNYLLDTKIENQWISNHE</sequence>
<evidence type="ECO:0000313" key="3">
    <source>
        <dbReference type="Proteomes" id="UP000286974"/>
    </source>
</evidence>
<gene>
    <name evidence="2" type="ORF">NBRC111893_45</name>
</gene>
<dbReference type="SUPFAM" id="SSF56037">
    <property type="entry name" value="PheT/TilS domain"/>
    <property type="match status" value="1"/>
</dbReference>
<reference evidence="2 3" key="1">
    <citation type="submission" date="2017-11" db="EMBL/GenBank/DDBJ databases">
        <title>Draft Genome Sequence of Lactobacillus curieae NBRC 111893 isolated from Koso, a Japanese sugar-Vegetable Fermented Beverage.</title>
        <authorList>
            <person name="Chiou T.Y."/>
            <person name="Oshima K."/>
            <person name="Suda W."/>
            <person name="Hattori M."/>
            <person name="Takahashi T."/>
        </authorList>
    </citation>
    <scope>NUCLEOTIDE SEQUENCE [LARGE SCALE GENOMIC DNA]</scope>
    <source>
        <strain evidence="2 3">NBRC111893</strain>
    </source>
</reference>
<dbReference type="AlphaFoldDB" id="A0A401FHR9"/>
<organism evidence="2 3">
    <name type="scientific">Lentilactobacillus kosonis</name>
    <dbReference type="NCBI Taxonomy" id="2810561"/>
    <lineage>
        <taxon>Bacteria</taxon>
        <taxon>Bacillati</taxon>
        <taxon>Bacillota</taxon>
        <taxon>Bacilli</taxon>
        <taxon>Lactobacillales</taxon>
        <taxon>Lactobacillaceae</taxon>
        <taxon>Lentilactobacillus</taxon>
    </lineage>
</organism>
<dbReference type="PANTHER" id="PTHR39209">
    <property type="match status" value="1"/>
</dbReference>
<dbReference type="Proteomes" id="UP000286974">
    <property type="component" value="Unassembled WGS sequence"/>
</dbReference>
<keyword evidence="3" id="KW-1185">Reference proteome</keyword>
<name>A0A401FHR9_9LACO</name>
<evidence type="ECO:0000313" key="2">
    <source>
        <dbReference type="EMBL" id="GAY71899.1"/>
    </source>
</evidence>
<dbReference type="GO" id="GO:0003723">
    <property type="term" value="F:RNA binding"/>
    <property type="evidence" value="ECO:0007669"/>
    <property type="project" value="InterPro"/>
</dbReference>
<protein>
    <recommendedName>
        <fullName evidence="1">B3/B4 tRNA-binding domain-containing protein</fullName>
    </recommendedName>
</protein>
<evidence type="ECO:0000259" key="1">
    <source>
        <dbReference type="Pfam" id="PF03483"/>
    </source>
</evidence>
<dbReference type="InterPro" id="IPR005146">
    <property type="entry name" value="B3/B4_tRNA-bd"/>
</dbReference>
<dbReference type="PANTHER" id="PTHR39209:SF2">
    <property type="entry name" value="CYTOPLASMIC PROTEIN"/>
    <property type="match status" value="1"/>
</dbReference>